<comment type="catalytic activity">
    <reaction evidence="1">
        <text>ATP + protein L-histidine = ADP + protein N-phospho-L-histidine.</text>
        <dbReference type="EC" id="2.7.13.3"/>
    </reaction>
</comment>
<dbReference type="Gene3D" id="3.30.450.20">
    <property type="entry name" value="PAS domain"/>
    <property type="match status" value="1"/>
</dbReference>
<dbReference type="SMART" id="SM00387">
    <property type="entry name" value="HATPase_c"/>
    <property type="match status" value="1"/>
</dbReference>
<dbReference type="EC" id="2.7.13.3" evidence="3"/>
<evidence type="ECO:0000256" key="9">
    <source>
        <dbReference type="ARBA" id="ARBA00022989"/>
    </source>
</evidence>
<protein>
    <recommendedName>
        <fullName evidence="3">histidine kinase</fullName>
        <ecNumber evidence="3">2.7.13.3</ecNumber>
    </recommendedName>
</protein>
<evidence type="ECO:0000256" key="12">
    <source>
        <dbReference type="PROSITE-ProRule" id="PRU00110"/>
    </source>
</evidence>
<keyword evidence="11 14" id="KW-0472">Membrane</keyword>
<keyword evidence="10" id="KW-0902">Two-component regulatory system</keyword>
<gene>
    <name evidence="18" type="ORF">NBRC116187_00380</name>
</gene>
<dbReference type="CDD" id="cd00082">
    <property type="entry name" value="HisKA"/>
    <property type="match status" value="1"/>
</dbReference>
<dbReference type="InterPro" id="IPR036097">
    <property type="entry name" value="HisK_dim/P_sf"/>
</dbReference>
<evidence type="ECO:0000256" key="14">
    <source>
        <dbReference type="SAM" id="Phobius"/>
    </source>
</evidence>
<evidence type="ECO:0000259" key="15">
    <source>
        <dbReference type="PROSITE" id="PS50109"/>
    </source>
</evidence>
<dbReference type="CDD" id="cd16922">
    <property type="entry name" value="HATPase_EvgS-ArcB-TorS-like"/>
    <property type="match status" value="1"/>
</dbReference>
<feature type="domain" description="HPt" evidence="17">
    <location>
        <begin position="944"/>
        <end position="1036"/>
    </location>
</feature>
<evidence type="ECO:0000256" key="2">
    <source>
        <dbReference type="ARBA" id="ARBA00004651"/>
    </source>
</evidence>
<evidence type="ECO:0000256" key="11">
    <source>
        <dbReference type="ARBA" id="ARBA00023136"/>
    </source>
</evidence>
<sequence length="1120" mass="123104">MSSSEERTLSNQFLRLLKSIDWLFPTAVLSTIIVITAVLFWFSIKPIADASSRLQHDVSSQFTERALLDYLGQVETILQVNRDRIIAEKIAPADIQLFNRLLSPILKSQEQISSAHFADSTGAELMLMNQADGWQNRAALAAESGPSSVQWFTWTDTLKPLETNTASVTADRYNPRETEWFKGAMQAAPDTIYWTAPYRFRTTNEPGLTAALRWVDNNGTSHILALDILLKDLSGFTRERVHGKHGYVALLTAENQILGVPRMPGISGDEWVMKTPGEVGSKPLDYLLRSAPKNKAATTVWSDAEGEWIGSLYPVTVSNRQFIVATVAPTSDFSPWTTALLQRLLGISAVLIVLSMLLARHLSKRIKAPLATLFEQLSEAKEAADQAALAKSQFLANMSHEIRTPMNAIIGMAHLALKTDLPRRGRDYILKVQAAGQHLLGIVNDILDFSKIDAGKLSLEHSPFDLDKVLDNLASLIGEKAADKDLELIFDIAPTLPRQLVGDPMRLSQILINYANNAVKFTRQGEIVISLRALEQDARQIMLYASVRDTGIGLSAEQQALLFQSFQQADVSTSRQYGGTGLGLAIAKQLAALMDGEVGVESALGKGSTFWFTARLELPLSQQPVLLPDPDLRGTRVLVVDDNDTARNVLDGMLSSLRFEVQQASSGQEALTAIDQAAARQEPFAIVFLDWHMPGMDGIDLARQIRKRQPESAPHLVMVTAYGREELWQQASSAGIEDTLIKPVSPSLLFDTAMRALKGSAQANQTAAHTQLPAEVERLRGLQILLVEDNELNQEVACGLLQQLGVQVDVANNGMQALQQLTQAHYAGVLMDVQMPVMDGLTATRHIRQREDRYAKVPIIAMTANAQQTDRDECLAAGMNDHIAKPIDPEQLLNSLLQWCAPAAEQGSPKPVRIAPRELPDAQTPLPPLAGLNQHAGLRRVLGKHDLYLRLLRQYARSQRATVPALCEAIEQQDIATAQRIAHSAKGVNGNIGAETLQQLAADIELCLQQVPINSTNLQQTLQCFADAQTTLLDALTQALPPENEPITANDHHTPDAVPVLQRLRALLQEADSEANELLMDEAELIRAAIGAQDFRQLRKAMDQYDFDQALNCLDNSAIN</sequence>
<keyword evidence="9 14" id="KW-1133">Transmembrane helix</keyword>
<dbReference type="InterPro" id="IPR004358">
    <property type="entry name" value="Sig_transdc_His_kin-like_C"/>
</dbReference>
<dbReference type="SUPFAM" id="SSF52172">
    <property type="entry name" value="CheY-like"/>
    <property type="match status" value="2"/>
</dbReference>
<feature type="domain" description="Response regulatory" evidence="16">
    <location>
        <begin position="783"/>
        <end position="900"/>
    </location>
</feature>
<evidence type="ECO:0000256" key="8">
    <source>
        <dbReference type="ARBA" id="ARBA00022840"/>
    </source>
</evidence>
<dbReference type="SMART" id="SM00388">
    <property type="entry name" value="HisKA"/>
    <property type="match status" value="1"/>
</dbReference>
<evidence type="ECO:0000256" key="7">
    <source>
        <dbReference type="ARBA" id="ARBA00022741"/>
    </source>
</evidence>
<comment type="caution">
    <text evidence="18">The sequence shown here is derived from an EMBL/GenBank/DDBJ whole genome shotgun (WGS) entry which is preliminary data.</text>
</comment>
<evidence type="ECO:0000256" key="10">
    <source>
        <dbReference type="ARBA" id="ARBA00023012"/>
    </source>
</evidence>
<dbReference type="InterPro" id="IPR008207">
    <property type="entry name" value="Sig_transdc_His_kin_Hpt_dom"/>
</dbReference>
<dbReference type="Gene3D" id="1.10.287.130">
    <property type="match status" value="1"/>
</dbReference>
<feature type="transmembrane region" description="Helical" evidence="14">
    <location>
        <begin position="20"/>
        <end position="44"/>
    </location>
</feature>
<dbReference type="InterPro" id="IPR011006">
    <property type="entry name" value="CheY-like_superfamily"/>
</dbReference>
<evidence type="ECO:0000256" key="4">
    <source>
        <dbReference type="ARBA" id="ARBA00022475"/>
    </source>
</evidence>
<evidence type="ECO:0000313" key="19">
    <source>
        <dbReference type="Proteomes" id="UP001486808"/>
    </source>
</evidence>
<keyword evidence="5 13" id="KW-0597">Phosphoprotein</keyword>
<accession>A0ABP9ZJN3</accession>
<dbReference type="PRINTS" id="PR00344">
    <property type="entry name" value="BCTRLSENSOR"/>
</dbReference>
<dbReference type="Gene3D" id="3.40.50.2300">
    <property type="match status" value="2"/>
</dbReference>
<dbReference type="InterPro" id="IPR036890">
    <property type="entry name" value="HATPase_C_sf"/>
</dbReference>
<keyword evidence="7" id="KW-0547">Nucleotide-binding</keyword>
<feature type="modified residue" description="4-aspartylphosphate" evidence="13">
    <location>
        <position position="832"/>
    </location>
</feature>
<evidence type="ECO:0000256" key="1">
    <source>
        <dbReference type="ARBA" id="ARBA00000085"/>
    </source>
</evidence>
<feature type="domain" description="Response regulatory" evidence="16">
    <location>
        <begin position="636"/>
        <end position="757"/>
    </location>
</feature>
<dbReference type="InterPro" id="IPR036641">
    <property type="entry name" value="HPT_dom_sf"/>
</dbReference>
<evidence type="ECO:0000256" key="3">
    <source>
        <dbReference type="ARBA" id="ARBA00012438"/>
    </source>
</evidence>
<feature type="modified residue" description="Phosphohistidine" evidence="12">
    <location>
        <position position="983"/>
    </location>
</feature>
<dbReference type="Gene3D" id="3.30.565.10">
    <property type="entry name" value="Histidine kinase-like ATPase, C-terminal domain"/>
    <property type="match status" value="1"/>
</dbReference>
<dbReference type="Pfam" id="PF00512">
    <property type="entry name" value="HisKA"/>
    <property type="match status" value="1"/>
</dbReference>
<dbReference type="PROSITE" id="PS50109">
    <property type="entry name" value="HIS_KIN"/>
    <property type="match status" value="1"/>
</dbReference>
<dbReference type="Gene3D" id="1.20.120.160">
    <property type="entry name" value="HPT domain"/>
    <property type="match status" value="1"/>
</dbReference>
<dbReference type="InterPro" id="IPR001789">
    <property type="entry name" value="Sig_transdc_resp-reg_receiver"/>
</dbReference>
<organism evidence="18 19">
    <name type="scientific">Halopseudomonas sabulinigri</name>
    <dbReference type="NCBI Taxonomy" id="472181"/>
    <lineage>
        <taxon>Bacteria</taxon>
        <taxon>Pseudomonadati</taxon>
        <taxon>Pseudomonadota</taxon>
        <taxon>Gammaproteobacteria</taxon>
        <taxon>Pseudomonadales</taxon>
        <taxon>Pseudomonadaceae</taxon>
        <taxon>Halopseudomonas</taxon>
    </lineage>
</organism>
<proteinExistence type="predicted"/>
<evidence type="ECO:0000256" key="13">
    <source>
        <dbReference type="PROSITE-ProRule" id="PRU00169"/>
    </source>
</evidence>
<dbReference type="SUPFAM" id="SSF47226">
    <property type="entry name" value="Histidine-containing phosphotransfer domain, HPT domain"/>
    <property type="match status" value="1"/>
</dbReference>
<comment type="subcellular location">
    <subcellularLocation>
        <location evidence="2">Cell membrane</location>
        <topology evidence="2">Multi-pass membrane protein</topology>
    </subcellularLocation>
</comment>
<feature type="domain" description="Histidine kinase" evidence="15">
    <location>
        <begin position="397"/>
        <end position="618"/>
    </location>
</feature>
<keyword evidence="19" id="KW-1185">Reference proteome</keyword>
<dbReference type="PROSITE" id="PS50110">
    <property type="entry name" value="RESPONSE_REGULATORY"/>
    <property type="match status" value="2"/>
</dbReference>
<dbReference type="RefSeq" id="WP_353385481.1">
    <property type="nucleotide sequence ID" value="NZ_BAABWD010000001.1"/>
</dbReference>
<dbReference type="EMBL" id="BAABWD010000001">
    <property type="protein sequence ID" value="GAA6129678.1"/>
    <property type="molecule type" value="Genomic_DNA"/>
</dbReference>
<keyword evidence="4" id="KW-1003">Cell membrane</keyword>
<name>A0ABP9ZJN3_9GAMM</name>
<dbReference type="SMART" id="SM00448">
    <property type="entry name" value="REC"/>
    <property type="match status" value="2"/>
</dbReference>
<evidence type="ECO:0000256" key="6">
    <source>
        <dbReference type="ARBA" id="ARBA00022692"/>
    </source>
</evidence>
<dbReference type="PANTHER" id="PTHR45339:SF1">
    <property type="entry name" value="HYBRID SIGNAL TRANSDUCTION HISTIDINE KINASE J"/>
    <property type="match status" value="1"/>
</dbReference>
<reference evidence="18 19" key="1">
    <citation type="submission" date="2024-04" db="EMBL/GenBank/DDBJ databases">
        <title>Draft genome sequence of Halopseudomonas sabulinigri NBRC 116187.</title>
        <authorList>
            <person name="Miyakawa T."/>
            <person name="Kusuya Y."/>
            <person name="Miura T."/>
        </authorList>
    </citation>
    <scope>NUCLEOTIDE SEQUENCE [LARGE SCALE GENOMIC DNA]</scope>
    <source>
        <strain evidence="18 19">4NH20-0042</strain>
    </source>
</reference>
<dbReference type="Proteomes" id="UP001486808">
    <property type="component" value="Unassembled WGS sequence"/>
</dbReference>
<dbReference type="InterPro" id="IPR003661">
    <property type="entry name" value="HisK_dim/P_dom"/>
</dbReference>
<evidence type="ECO:0000313" key="18">
    <source>
        <dbReference type="EMBL" id="GAA6129678.1"/>
    </source>
</evidence>
<evidence type="ECO:0000259" key="17">
    <source>
        <dbReference type="PROSITE" id="PS50894"/>
    </source>
</evidence>
<dbReference type="SUPFAM" id="SSF55874">
    <property type="entry name" value="ATPase domain of HSP90 chaperone/DNA topoisomerase II/histidine kinase"/>
    <property type="match status" value="1"/>
</dbReference>
<dbReference type="PROSITE" id="PS50894">
    <property type="entry name" value="HPT"/>
    <property type="match status" value="1"/>
</dbReference>
<keyword evidence="8" id="KW-0067">ATP-binding</keyword>
<evidence type="ECO:0000259" key="16">
    <source>
        <dbReference type="PROSITE" id="PS50110"/>
    </source>
</evidence>
<dbReference type="PANTHER" id="PTHR45339">
    <property type="entry name" value="HYBRID SIGNAL TRANSDUCTION HISTIDINE KINASE J"/>
    <property type="match status" value="1"/>
</dbReference>
<dbReference type="SUPFAM" id="SSF47384">
    <property type="entry name" value="Homodimeric domain of signal transducing histidine kinase"/>
    <property type="match status" value="1"/>
</dbReference>
<keyword evidence="6 14" id="KW-0812">Transmembrane</keyword>
<dbReference type="InterPro" id="IPR005467">
    <property type="entry name" value="His_kinase_dom"/>
</dbReference>
<dbReference type="Pfam" id="PF02518">
    <property type="entry name" value="HATPase_c"/>
    <property type="match status" value="1"/>
</dbReference>
<feature type="modified residue" description="4-aspartylphosphate" evidence="13">
    <location>
        <position position="690"/>
    </location>
</feature>
<dbReference type="Pfam" id="PF00072">
    <property type="entry name" value="Response_reg"/>
    <property type="match status" value="2"/>
</dbReference>
<dbReference type="CDD" id="cd17546">
    <property type="entry name" value="REC_hyHK_CKI1_RcsC-like"/>
    <property type="match status" value="2"/>
</dbReference>
<evidence type="ECO:0000256" key="5">
    <source>
        <dbReference type="ARBA" id="ARBA00022553"/>
    </source>
</evidence>
<dbReference type="Pfam" id="PF01627">
    <property type="entry name" value="Hpt"/>
    <property type="match status" value="1"/>
</dbReference>
<dbReference type="InterPro" id="IPR003594">
    <property type="entry name" value="HATPase_dom"/>
</dbReference>